<keyword evidence="1" id="KW-0812">Transmembrane</keyword>
<evidence type="ECO:0000256" key="1">
    <source>
        <dbReference type="SAM" id="Phobius"/>
    </source>
</evidence>
<dbReference type="InterPro" id="IPR035437">
    <property type="entry name" value="SNase_OB-fold_sf"/>
</dbReference>
<dbReference type="RefSeq" id="WP_173213763.1">
    <property type="nucleotide sequence ID" value="NZ_CP053921.1"/>
</dbReference>
<dbReference type="SUPFAM" id="SSF50199">
    <property type="entry name" value="Staphylococcal nuclease"/>
    <property type="match status" value="1"/>
</dbReference>
<feature type="transmembrane region" description="Helical" evidence="1">
    <location>
        <begin position="25"/>
        <end position="44"/>
    </location>
</feature>
<accession>A0A7D3X9J9</accession>
<keyword evidence="3" id="KW-1185">Reference proteome</keyword>
<evidence type="ECO:0008006" key="4">
    <source>
        <dbReference type="Google" id="ProtNLM"/>
    </source>
</evidence>
<keyword evidence="1" id="KW-1133">Transmembrane helix</keyword>
<name>A0A7D3X9J9_9SPHN</name>
<protein>
    <recommendedName>
        <fullName evidence="4">Thermonuclease family protein</fullName>
    </recommendedName>
</protein>
<dbReference type="EMBL" id="CP053921">
    <property type="protein sequence ID" value="QKG71115.1"/>
    <property type="molecule type" value="Genomic_DNA"/>
</dbReference>
<evidence type="ECO:0000313" key="3">
    <source>
        <dbReference type="Proteomes" id="UP000504693"/>
    </source>
</evidence>
<sequence length="194" mass="20902">MQTKQVFSYGAAKRQIQGGEQRMRIGVYWLLPVAILSGFGGFLVGSSTPSDVIYGDVPASAIEKALDGDTILIDGQIIKIRGLDAPEVGKNASCLAEAALGGLAMQHLAGELHNFGETVWELRNVDNRSGRLEGDLVRSDGKNIVDHMTINGFAISSEARWEWCRVVPDFDDNQLYPAINVGSGPPSDVELADD</sequence>
<organism evidence="2 3">
    <name type="scientific">Erythrobacter mangrovi</name>
    <dbReference type="NCBI Taxonomy" id="2739433"/>
    <lineage>
        <taxon>Bacteria</taxon>
        <taxon>Pseudomonadati</taxon>
        <taxon>Pseudomonadota</taxon>
        <taxon>Alphaproteobacteria</taxon>
        <taxon>Sphingomonadales</taxon>
        <taxon>Erythrobacteraceae</taxon>
        <taxon>Erythrobacter/Porphyrobacter group</taxon>
        <taxon>Erythrobacter</taxon>
    </lineage>
</organism>
<reference evidence="2 3" key="1">
    <citation type="submission" date="2020-05" db="EMBL/GenBank/DDBJ databases">
        <title>Erythrobacter mangrovi sp. nov., isolated from rhizosphere soil of mangrove plant (Kandelia candel).</title>
        <authorList>
            <person name="Ye Y.H."/>
        </authorList>
    </citation>
    <scope>NUCLEOTIDE SEQUENCE [LARGE SCALE GENOMIC DNA]</scope>
    <source>
        <strain evidence="2 3">EB310</strain>
    </source>
</reference>
<evidence type="ECO:0000313" key="2">
    <source>
        <dbReference type="EMBL" id="QKG71115.1"/>
    </source>
</evidence>
<dbReference type="Proteomes" id="UP000504693">
    <property type="component" value="Chromosome"/>
</dbReference>
<dbReference type="Gene3D" id="2.40.50.90">
    <property type="match status" value="1"/>
</dbReference>
<dbReference type="AlphaFoldDB" id="A0A7D3X9J9"/>
<gene>
    <name evidence="2" type="ORF">HQR01_06835</name>
</gene>
<keyword evidence="1" id="KW-0472">Membrane</keyword>
<proteinExistence type="predicted"/>
<dbReference type="KEGG" id="emv:HQR01_06835"/>